<evidence type="ECO:0000256" key="6">
    <source>
        <dbReference type="SAM" id="MobiDB-lite"/>
    </source>
</evidence>
<dbReference type="InterPro" id="IPR008547">
    <property type="entry name" value="DUF829_TMEM53"/>
</dbReference>
<evidence type="ECO:0000259" key="7">
    <source>
        <dbReference type="PROSITE" id="PS50102"/>
    </source>
</evidence>
<feature type="compositionally biased region" description="Acidic residues" evidence="6">
    <location>
        <begin position="460"/>
        <end position="498"/>
    </location>
</feature>
<evidence type="ECO:0000313" key="8">
    <source>
        <dbReference type="EMBL" id="CAH2275395.1"/>
    </source>
</evidence>
<feature type="region of interest" description="Disordered" evidence="6">
    <location>
        <begin position="797"/>
        <end position="988"/>
    </location>
</feature>
<dbReference type="CDD" id="cd12416">
    <property type="entry name" value="RRM4_RBM28_like"/>
    <property type="match status" value="1"/>
</dbReference>
<evidence type="ECO:0000313" key="9">
    <source>
        <dbReference type="Proteomes" id="UP001295444"/>
    </source>
</evidence>
<dbReference type="SUPFAM" id="SSF54928">
    <property type="entry name" value="RNA-binding domain, RBD"/>
    <property type="match status" value="4"/>
</dbReference>
<keyword evidence="3 5" id="KW-0694">RNA-binding</keyword>
<dbReference type="Proteomes" id="UP001295444">
    <property type="component" value="Chromosome 03"/>
</dbReference>
<keyword evidence="9" id="KW-1185">Reference proteome</keyword>
<dbReference type="InterPro" id="IPR012677">
    <property type="entry name" value="Nucleotide-bd_a/b_plait_sf"/>
</dbReference>
<evidence type="ECO:0000256" key="4">
    <source>
        <dbReference type="ARBA" id="ARBA00023242"/>
    </source>
</evidence>
<feature type="compositionally biased region" description="Basic and acidic residues" evidence="6">
    <location>
        <begin position="258"/>
        <end position="280"/>
    </location>
</feature>
<dbReference type="PANTHER" id="PTHR48039:SF5">
    <property type="entry name" value="RNA-BINDING PROTEIN 28"/>
    <property type="match status" value="1"/>
</dbReference>
<dbReference type="Pfam" id="PF00076">
    <property type="entry name" value="RRM_1"/>
    <property type="match status" value="3"/>
</dbReference>
<dbReference type="FunFam" id="3.30.70.330:FF:000182">
    <property type="entry name" value="RNA-binding motif protein 28"/>
    <property type="match status" value="1"/>
</dbReference>
<gene>
    <name evidence="8" type="ORF">PECUL_23A009537</name>
</gene>
<accession>A0AAD1RNY7</accession>
<feature type="compositionally biased region" description="Basic residues" evidence="6">
    <location>
        <begin position="503"/>
        <end position="516"/>
    </location>
</feature>
<feature type="region of interest" description="Disordered" evidence="6">
    <location>
        <begin position="258"/>
        <end position="291"/>
    </location>
</feature>
<name>A0AAD1RNY7_PELCU</name>
<dbReference type="CDD" id="cd12414">
    <property type="entry name" value="RRM2_RBM28_like"/>
    <property type="match status" value="1"/>
</dbReference>
<dbReference type="FunFam" id="3.30.70.330:FF:000340">
    <property type="entry name" value="RNA-binding motif protein 28"/>
    <property type="match status" value="1"/>
</dbReference>
<dbReference type="Gene3D" id="3.30.70.330">
    <property type="match status" value="4"/>
</dbReference>
<dbReference type="EMBL" id="OW240914">
    <property type="protein sequence ID" value="CAH2275395.1"/>
    <property type="molecule type" value="Genomic_DNA"/>
</dbReference>
<dbReference type="Pfam" id="PF05705">
    <property type="entry name" value="DUF829"/>
    <property type="match status" value="1"/>
</dbReference>
<dbReference type="PROSITE" id="PS50102">
    <property type="entry name" value="RRM"/>
    <property type="match status" value="4"/>
</dbReference>
<organism evidence="8 9">
    <name type="scientific">Pelobates cultripes</name>
    <name type="common">Western spadefoot toad</name>
    <dbReference type="NCBI Taxonomy" id="61616"/>
    <lineage>
        <taxon>Eukaryota</taxon>
        <taxon>Metazoa</taxon>
        <taxon>Chordata</taxon>
        <taxon>Craniata</taxon>
        <taxon>Vertebrata</taxon>
        <taxon>Euteleostomi</taxon>
        <taxon>Amphibia</taxon>
        <taxon>Batrachia</taxon>
        <taxon>Anura</taxon>
        <taxon>Pelobatoidea</taxon>
        <taxon>Pelobatidae</taxon>
        <taxon>Pelobates</taxon>
    </lineage>
</organism>
<dbReference type="InterPro" id="IPR035979">
    <property type="entry name" value="RBD_domain_sf"/>
</dbReference>
<feature type="compositionally biased region" description="Basic and acidic residues" evidence="6">
    <location>
        <begin position="888"/>
        <end position="897"/>
    </location>
</feature>
<dbReference type="AlphaFoldDB" id="A0AAD1RNY7"/>
<dbReference type="PANTHER" id="PTHR48039">
    <property type="entry name" value="RNA-BINDING MOTIF PROTEIN 14B"/>
    <property type="match status" value="1"/>
</dbReference>
<feature type="compositionally biased region" description="Basic residues" evidence="6">
    <location>
        <begin position="933"/>
        <end position="942"/>
    </location>
</feature>
<dbReference type="CDD" id="cd12415">
    <property type="entry name" value="RRM3_RBM28_like"/>
    <property type="match status" value="1"/>
</dbReference>
<dbReference type="InterPro" id="IPR051945">
    <property type="entry name" value="RRM_MRD1_RNA_proc_ribogen"/>
</dbReference>
<feature type="compositionally biased region" description="Polar residues" evidence="6">
    <location>
        <begin position="978"/>
        <end position="988"/>
    </location>
</feature>
<feature type="compositionally biased region" description="Basic residues" evidence="6">
    <location>
        <begin position="282"/>
        <end position="291"/>
    </location>
</feature>
<dbReference type="GO" id="GO:0005730">
    <property type="term" value="C:nucleolus"/>
    <property type="evidence" value="ECO:0007669"/>
    <property type="project" value="TreeGrafter"/>
</dbReference>
<reference evidence="8" key="1">
    <citation type="submission" date="2022-03" db="EMBL/GenBank/DDBJ databases">
        <authorList>
            <person name="Alioto T."/>
            <person name="Alioto T."/>
            <person name="Gomez Garrido J."/>
        </authorList>
    </citation>
    <scope>NUCLEOTIDE SEQUENCE</scope>
</reference>
<dbReference type="SMART" id="SM00360">
    <property type="entry name" value="RRM"/>
    <property type="match status" value="4"/>
</dbReference>
<evidence type="ECO:0000256" key="2">
    <source>
        <dbReference type="ARBA" id="ARBA00022737"/>
    </source>
</evidence>
<feature type="compositionally biased region" description="Acidic residues" evidence="6">
    <location>
        <begin position="422"/>
        <end position="440"/>
    </location>
</feature>
<dbReference type="InterPro" id="IPR000504">
    <property type="entry name" value="RRM_dom"/>
</dbReference>
<evidence type="ECO:0000256" key="1">
    <source>
        <dbReference type="ARBA" id="ARBA00004123"/>
    </source>
</evidence>
<feature type="domain" description="RRM" evidence="7">
    <location>
        <begin position="525"/>
        <end position="609"/>
    </location>
</feature>
<feature type="domain" description="RRM" evidence="7">
    <location>
        <begin position="677"/>
        <end position="793"/>
    </location>
</feature>
<sequence>MRWLYSNIVAYFRMGRNLQMYHINSSASALRSVSPDQAAADPTPKVKQYSNSISLYSDPSISENERSARPLLLFLPWLGSKERAFEKYIQLYFKLGFDVLVAESSLSHFLWPRRGLNYAGHVLDLLLNEKDLSSRSLFVHAFSIGGYTFAQMLVAISRGPEEQRKALQRIHGQVYDSLVIGSMENMAKEPECYESGTDRHATHCTQCFVVREKGTEKCRGFGYVTFSMLEDAQRAMKEIKSYDGGKIEVTVAKKKLREKDKKTKNKGETKECKPNEETNNVKKPKQMKTQHKKARLIIRNLSFKCSEDDVKKHFSTFGTVLEVNMPTKPDGKLRGFAFVQFKNMLEASKALKGTNMKSIKGRTVAVDWAVAKDKYTATQETATPEGKKESGQKEVTAQSESEVEEEQKDQEDNSSDGKQDAEDSEVEQAEEDEDDSEDEPETKGQKKSVKKSQYPKDSSSEEEEEEDDDDDEEEDEEKTASTDSEDDNEDDDSDDSEDSDIKSKKKGKKEKTKKRTLPSDVGQGKTLFIRNLSFNSEEEDLERLLLCFGNLKYVRIVVHPETEHSKGCAFVQFVDKAAVEKCLAVAKDESEKGGLQLDGRKLLVDLAVTKEEAVKLREKKVKKPTGVRNLYLAREGMIREGTKAAEGVSAEDLAKRARFEETKRQKLKLQHIFVSKTRLCVHNIPKSVDDKKLRQLFLKAAGGGRSVKIKESRVMRDLKGVGGNHKGQSLGYAFVEFSEHEHALTALRNVNNNPEYFGSKKRPIVEFSLEDMNKLKLKEKRTQRSLEVLRQKEAKAQAFGGGQPVQANVHKKTPGKGVTPAVAPATKSGATTGKKGPNKPEKAVTASVAQPAKGKTTEATPNKVQSAATHPQKPSKRALPDNTNKVLSMEKQEEKRATGSTSWSGFKTRDEVEYEELSDGKKRRKVLPMPSHKGPKIRHRDKGKVQQLPPKKPKSQGVSRKQQRQVAKQAPTKKKPPSKNQAETRFNQLVEQYKRKILGKSSAQTPIKRSKWFED</sequence>
<feature type="compositionally biased region" description="Polar residues" evidence="6">
    <location>
        <begin position="857"/>
        <end position="869"/>
    </location>
</feature>
<proteinExistence type="predicted"/>
<feature type="region of interest" description="Disordered" evidence="6">
    <location>
        <begin position="996"/>
        <end position="1015"/>
    </location>
</feature>
<protein>
    <submittedName>
        <fullName evidence="8">RNA-binding 28</fullName>
    </submittedName>
</protein>
<feature type="compositionally biased region" description="Polar residues" evidence="6">
    <location>
        <begin position="956"/>
        <end position="966"/>
    </location>
</feature>
<evidence type="ECO:0000256" key="5">
    <source>
        <dbReference type="PROSITE-ProRule" id="PRU00176"/>
    </source>
</evidence>
<feature type="domain" description="RRM" evidence="7">
    <location>
        <begin position="294"/>
        <end position="371"/>
    </location>
</feature>
<feature type="region of interest" description="Disordered" evidence="6">
    <location>
        <begin position="377"/>
        <end position="520"/>
    </location>
</feature>
<comment type="subcellular location">
    <subcellularLocation>
        <location evidence="1">Nucleus</location>
    </subcellularLocation>
</comment>
<feature type="compositionally biased region" description="Acidic residues" evidence="6">
    <location>
        <begin position="401"/>
        <end position="414"/>
    </location>
</feature>
<dbReference type="GO" id="GO:0003729">
    <property type="term" value="F:mRNA binding"/>
    <property type="evidence" value="ECO:0007669"/>
    <property type="project" value="TreeGrafter"/>
</dbReference>
<evidence type="ECO:0000256" key="3">
    <source>
        <dbReference type="ARBA" id="ARBA00022884"/>
    </source>
</evidence>
<keyword evidence="4" id="KW-0539">Nucleus</keyword>
<feature type="domain" description="RRM" evidence="7">
    <location>
        <begin position="176"/>
        <end position="254"/>
    </location>
</feature>
<keyword evidence="2" id="KW-0677">Repeat</keyword>